<keyword evidence="5" id="KW-0539">Nucleus</keyword>
<dbReference type="PANTHER" id="PTHR47338:SF29">
    <property type="entry name" value="ZN(2)-C6 FUNGAL-TYPE DOMAIN-CONTAINING PROTEIN"/>
    <property type="match status" value="1"/>
</dbReference>
<feature type="domain" description="Xylanolytic transcriptional activator regulatory" evidence="7">
    <location>
        <begin position="280"/>
        <end position="371"/>
    </location>
</feature>
<evidence type="ECO:0000259" key="7">
    <source>
        <dbReference type="SMART" id="SM00906"/>
    </source>
</evidence>
<evidence type="ECO:0000313" key="9">
    <source>
        <dbReference type="Proteomes" id="UP001385951"/>
    </source>
</evidence>
<accession>A0AAW0GW53</accession>
<dbReference type="GO" id="GO:0003677">
    <property type="term" value="F:DNA binding"/>
    <property type="evidence" value="ECO:0007669"/>
    <property type="project" value="InterPro"/>
</dbReference>
<evidence type="ECO:0000256" key="1">
    <source>
        <dbReference type="ARBA" id="ARBA00004123"/>
    </source>
</evidence>
<dbReference type="PANTHER" id="PTHR47338">
    <property type="entry name" value="ZN(II)2CYS6 TRANSCRIPTION FACTOR (EUROFUNG)-RELATED"/>
    <property type="match status" value="1"/>
</dbReference>
<reference evidence="8 9" key="1">
    <citation type="submission" date="2022-09" db="EMBL/GenBank/DDBJ databases">
        <authorList>
            <person name="Palmer J.M."/>
        </authorList>
    </citation>
    <scope>NUCLEOTIDE SEQUENCE [LARGE SCALE GENOMIC DNA]</scope>
    <source>
        <strain evidence="8 9">DSM 7382</strain>
    </source>
</reference>
<protein>
    <recommendedName>
        <fullName evidence="7">Xylanolytic transcriptional activator regulatory domain-containing protein</fullName>
    </recommendedName>
</protein>
<dbReference type="InterPro" id="IPR050815">
    <property type="entry name" value="TF_fung"/>
</dbReference>
<dbReference type="Proteomes" id="UP001385951">
    <property type="component" value="Unassembled WGS sequence"/>
</dbReference>
<dbReference type="SMART" id="SM00906">
    <property type="entry name" value="Fungal_trans"/>
    <property type="match status" value="1"/>
</dbReference>
<keyword evidence="4" id="KW-0804">Transcription</keyword>
<evidence type="ECO:0000313" key="8">
    <source>
        <dbReference type="EMBL" id="KAK7694818.1"/>
    </source>
</evidence>
<evidence type="ECO:0000256" key="3">
    <source>
        <dbReference type="ARBA" id="ARBA00023015"/>
    </source>
</evidence>
<keyword evidence="2" id="KW-0479">Metal-binding</keyword>
<feature type="region of interest" description="Disordered" evidence="6">
    <location>
        <begin position="115"/>
        <end position="142"/>
    </location>
</feature>
<evidence type="ECO:0000256" key="6">
    <source>
        <dbReference type="SAM" id="MobiDB-lite"/>
    </source>
</evidence>
<name>A0AAW0GW53_9APHY</name>
<organism evidence="8 9">
    <name type="scientific">Cerrena zonata</name>
    <dbReference type="NCBI Taxonomy" id="2478898"/>
    <lineage>
        <taxon>Eukaryota</taxon>
        <taxon>Fungi</taxon>
        <taxon>Dikarya</taxon>
        <taxon>Basidiomycota</taxon>
        <taxon>Agaricomycotina</taxon>
        <taxon>Agaricomycetes</taxon>
        <taxon>Polyporales</taxon>
        <taxon>Cerrenaceae</taxon>
        <taxon>Cerrena</taxon>
    </lineage>
</organism>
<dbReference type="InterPro" id="IPR007219">
    <property type="entry name" value="XnlR_reg_dom"/>
</dbReference>
<comment type="caution">
    <text evidence="8">The sequence shown here is derived from an EMBL/GenBank/DDBJ whole genome shotgun (WGS) entry which is preliminary data.</text>
</comment>
<dbReference type="AlphaFoldDB" id="A0AAW0GW53"/>
<dbReference type="GO" id="GO:0006351">
    <property type="term" value="P:DNA-templated transcription"/>
    <property type="evidence" value="ECO:0007669"/>
    <property type="project" value="InterPro"/>
</dbReference>
<feature type="compositionally biased region" description="Polar residues" evidence="6">
    <location>
        <begin position="119"/>
        <end position="142"/>
    </location>
</feature>
<dbReference type="Pfam" id="PF04082">
    <property type="entry name" value="Fungal_trans"/>
    <property type="match status" value="1"/>
</dbReference>
<dbReference type="GO" id="GO:0008270">
    <property type="term" value="F:zinc ion binding"/>
    <property type="evidence" value="ECO:0007669"/>
    <property type="project" value="InterPro"/>
</dbReference>
<sequence>MSEKKNEMVSDTNLLQWQLLIKPILRSDARRPCSGCIRSHAYALAHAPLGTDVPEEPDCTFDEGAEIPDDVETPEDRARAAALEDKIAELETLLKLTEWQANMIPDKVSNDDFFWPAGSQGNTPDSLPSTSETEGSRSTFSAECTTQDLWPPNLPPLNILHHLADACFKCIPQSRRLVHSPSFIASFSLSPSDPNFPPLSLLHAICAAGGRYMAKSLTSSYITGEQKDYYGHKSFVEEQATLARQSIQMNTQHGDKLLQHLQACVLLTWYYWYSAKWMDVHILSGMTLRTAVSMGLNMSPPYPLIVSHPDKTTKITSLLPPARDRIELEIRRNVFWSAYCIERLYGCGNGWPLSLSDEDISQVMPTSLHDFEAGVITSPEDRQWSHDKDILTKHPNNHSDPFILYVKSVILLSRVKSLCLRARIRYYPQIQAPDIAQDPRLSAEFWDLETAVNTFKNSLPTLSKSPITGEVVDPLLFSVVCAPYVAKIFLHEQFAHVGNPSCISAFHTLTNARSIIDLLHAVTMTEFDLSRIGLFPIFAWFTAGRVITRFLRAAQTEGSSEHREPLEHEAAFVLGSLKALGDSIPLSRRYAGMLDDHLHHMCGMETAAKVHDLSEKRQLERTSPEELESIHAEAVYESRLEQGLRGYLSV</sequence>
<comment type="subcellular location">
    <subcellularLocation>
        <location evidence="1">Nucleus</location>
    </subcellularLocation>
</comment>
<dbReference type="CDD" id="cd12148">
    <property type="entry name" value="fungal_TF_MHR"/>
    <property type="match status" value="1"/>
</dbReference>
<evidence type="ECO:0000256" key="4">
    <source>
        <dbReference type="ARBA" id="ARBA00023163"/>
    </source>
</evidence>
<keyword evidence="9" id="KW-1185">Reference proteome</keyword>
<evidence type="ECO:0000256" key="2">
    <source>
        <dbReference type="ARBA" id="ARBA00022723"/>
    </source>
</evidence>
<dbReference type="GO" id="GO:0000981">
    <property type="term" value="F:DNA-binding transcription factor activity, RNA polymerase II-specific"/>
    <property type="evidence" value="ECO:0007669"/>
    <property type="project" value="InterPro"/>
</dbReference>
<evidence type="ECO:0000256" key="5">
    <source>
        <dbReference type="ARBA" id="ARBA00023242"/>
    </source>
</evidence>
<proteinExistence type="predicted"/>
<gene>
    <name evidence="8" type="ORF">QCA50_002006</name>
</gene>
<dbReference type="EMBL" id="JASBNA010000002">
    <property type="protein sequence ID" value="KAK7694818.1"/>
    <property type="molecule type" value="Genomic_DNA"/>
</dbReference>
<keyword evidence="3" id="KW-0805">Transcription regulation</keyword>
<dbReference type="GO" id="GO:0005634">
    <property type="term" value="C:nucleus"/>
    <property type="evidence" value="ECO:0007669"/>
    <property type="project" value="UniProtKB-SubCell"/>
</dbReference>